<dbReference type="CDD" id="cd00010">
    <property type="entry name" value="AAI_LTSS"/>
    <property type="match status" value="2"/>
</dbReference>
<feature type="compositionally biased region" description="Polar residues" evidence="9">
    <location>
        <begin position="404"/>
        <end position="418"/>
    </location>
</feature>
<sequence>MASRGLEMGLVLALVVMLCGGAMAQQGCTSALMNLAPCLNYITGNSSTPSSSCCSNLGGVVQSSPQCLCSVLNGAAPLLGININQTLALSLPGACQVQTPPINQCKAASGPTTSAAPPAGSPSSSPADPSDETPEPDITPSASTVPSGMQEPMQEQGLKLFQQEGMGHLMEALPEHPFIRFSSFSSSHLVLRLSPNSEPAEEILCLSSGQGYKLELQKDMNVADVHYKIHPFRFARHALAKSNSINSKYTLIEIPVRKSLKKKNTEMALKGIELGLVVLVLVVTVLCHGATAQSGCTSVLLGLAPCLNYITGNSSTPSSSCCSKLASVVQDQPECLCAALNGGASSLGIAINQTLAMSLPGACNVKTPPISQCNGANGPATSPVQSPPADSSDDTPDSEASAPTVPSGNTGSKTVPTMTTGGISSTSYGSSVKMPLHLTVFILFLASCFSSAIKI</sequence>
<dbReference type="InterPro" id="IPR016140">
    <property type="entry name" value="Bifunc_inhib/LTP/seed_store"/>
</dbReference>
<name>A0ABQ8IM31_9ROSI</name>
<dbReference type="InterPro" id="IPR043325">
    <property type="entry name" value="LTSS"/>
</dbReference>
<reference evidence="12 13" key="1">
    <citation type="submission" date="2021-02" db="EMBL/GenBank/DDBJ databases">
        <title>Plant Genome Project.</title>
        <authorList>
            <person name="Zhang R.-G."/>
        </authorList>
    </citation>
    <scope>NUCLEOTIDE SEQUENCE [LARGE SCALE GENOMIC DNA]</scope>
    <source>
        <tissue evidence="12">Leaves</tissue>
    </source>
</reference>
<evidence type="ECO:0000259" key="11">
    <source>
        <dbReference type="SMART" id="SM00499"/>
    </source>
</evidence>
<dbReference type="PRINTS" id="PR00382">
    <property type="entry name" value="LIPIDTRNSFER"/>
</dbReference>
<comment type="caution">
    <text evidence="12">The sequence shown here is derived from an EMBL/GenBank/DDBJ whole genome shotgun (WGS) entry which is preliminary data.</text>
</comment>
<keyword evidence="5 10" id="KW-0732">Signal</keyword>
<evidence type="ECO:0000256" key="9">
    <source>
        <dbReference type="SAM" id="MobiDB-lite"/>
    </source>
</evidence>
<organism evidence="12 13">
    <name type="scientific">Xanthoceras sorbifolium</name>
    <dbReference type="NCBI Taxonomy" id="99658"/>
    <lineage>
        <taxon>Eukaryota</taxon>
        <taxon>Viridiplantae</taxon>
        <taxon>Streptophyta</taxon>
        <taxon>Embryophyta</taxon>
        <taxon>Tracheophyta</taxon>
        <taxon>Spermatophyta</taxon>
        <taxon>Magnoliopsida</taxon>
        <taxon>eudicotyledons</taxon>
        <taxon>Gunneridae</taxon>
        <taxon>Pentapetalae</taxon>
        <taxon>rosids</taxon>
        <taxon>malvids</taxon>
        <taxon>Sapindales</taxon>
        <taxon>Sapindaceae</taxon>
        <taxon>Xanthoceroideae</taxon>
        <taxon>Xanthoceras</taxon>
    </lineage>
</organism>
<feature type="signal peptide" evidence="10">
    <location>
        <begin position="1"/>
        <end position="24"/>
    </location>
</feature>
<feature type="domain" description="Bifunctional inhibitor/plant lipid transfer protein/seed storage helical" evidence="11">
    <location>
        <begin position="296"/>
        <end position="373"/>
    </location>
</feature>
<evidence type="ECO:0000256" key="2">
    <source>
        <dbReference type="ARBA" id="ARBA00009748"/>
    </source>
</evidence>
<keyword evidence="4" id="KW-0472">Membrane</keyword>
<evidence type="ECO:0000256" key="10">
    <source>
        <dbReference type="SAM" id="SignalP"/>
    </source>
</evidence>
<dbReference type="PANTHER" id="PTHR33044">
    <property type="entry name" value="BIFUNCTIONAL INHIBITOR/LIPID-TRANSFER PROTEIN/SEED STORAGE 2S ALBUMIN SUPERFAMILY PROTEIN-RELATED"/>
    <property type="match status" value="1"/>
</dbReference>
<dbReference type="Gene3D" id="1.10.110.10">
    <property type="entry name" value="Plant lipid-transfer and hydrophobic proteins"/>
    <property type="match status" value="2"/>
</dbReference>
<comment type="subcellular location">
    <subcellularLocation>
        <location evidence="1">Cell membrane</location>
        <topology evidence="1">Lipid-anchor</topology>
        <topology evidence="1">GPI-anchor</topology>
    </subcellularLocation>
</comment>
<dbReference type="SMART" id="SM00499">
    <property type="entry name" value="AAI"/>
    <property type="match status" value="2"/>
</dbReference>
<feature type="region of interest" description="Disordered" evidence="9">
    <location>
        <begin position="106"/>
        <end position="153"/>
    </location>
</feature>
<feature type="compositionally biased region" description="Polar residues" evidence="9">
    <location>
        <begin position="374"/>
        <end position="384"/>
    </location>
</feature>
<dbReference type="InterPro" id="IPR000528">
    <property type="entry name" value="Plant_nsLTP"/>
</dbReference>
<dbReference type="EMBL" id="JAFEMO010000001">
    <property type="protein sequence ID" value="KAH7577570.1"/>
    <property type="molecule type" value="Genomic_DNA"/>
</dbReference>
<evidence type="ECO:0000256" key="8">
    <source>
        <dbReference type="ARBA" id="ARBA00023288"/>
    </source>
</evidence>
<dbReference type="SUPFAM" id="SSF47699">
    <property type="entry name" value="Bifunctional inhibitor/lipid-transfer protein/seed storage 2S albumin"/>
    <property type="match status" value="2"/>
</dbReference>
<dbReference type="InterPro" id="IPR036312">
    <property type="entry name" value="Bifun_inhib/LTP/seed_sf"/>
</dbReference>
<evidence type="ECO:0000256" key="1">
    <source>
        <dbReference type="ARBA" id="ARBA00004609"/>
    </source>
</evidence>
<protein>
    <recommendedName>
        <fullName evidence="11">Bifunctional inhibitor/plant lipid transfer protein/seed storage helical domain-containing protein</fullName>
    </recommendedName>
</protein>
<evidence type="ECO:0000256" key="4">
    <source>
        <dbReference type="ARBA" id="ARBA00022622"/>
    </source>
</evidence>
<dbReference type="Proteomes" id="UP000827721">
    <property type="component" value="Unassembled WGS sequence"/>
</dbReference>
<evidence type="ECO:0000256" key="6">
    <source>
        <dbReference type="ARBA" id="ARBA00023157"/>
    </source>
</evidence>
<keyword evidence="3" id="KW-1003">Cell membrane</keyword>
<feature type="domain" description="Bifunctional inhibitor/plant lipid transfer protein/seed storage helical" evidence="11">
    <location>
        <begin position="28"/>
        <end position="105"/>
    </location>
</feature>
<evidence type="ECO:0000313" key="12">
    <source>
        <dbReference type="EMBL" id="KAH7577570.1"/>
    </source>
</evidence>
<feature type="region of interest" description="Disordered" evidence="9">
    <location>
        <begin position="374"/>
        <end position="418"/>
    </location>
</feature>
<evidence type="ECO:0000313" key="13">
    <source>
        <dbReference type="Proteomes" id="UP000827721"/>
    </source>
</evidence>
<keyword evidence="7" id="KW-0325">Glycoprotein</keyword>
<evidence type="ECO:0000256" key="5">
    <source>
        <dbReference type="ARBA" id="ARBA00022729"/>
    </source>
</evidence>
<comment type="similarity">
    <text evidence="2">Belongs to the plant LTP family.</text>
</comment>
<keyword evidence="4" id="KW-0336">GPI-anchor</keyword>
<proteinExistence type="inferred from homology"/>
<feature type="chain" id="PRO_5046731819" description="Bifunctional inhibitor/plant lipid transfer protein/seed storage helical domain-containing protein" evidence="10">
    <location>
        <begin position="25"/>
        <end position="455"/>
    </location>
</feature>
<evidence type="ECO:0000256" key="3">
    <source>
        <dbReference type="ARBA" id="ARBA00022475"/>
    </source>
</evidence>
<gene>
    <name evidence="12" type="ORF">JRO89_XS01G0268600</name>
</gene>
<feature type="compositionally biased region" description="Low complexity" evidence="9">
    <location>
        <begin position="107"/>
        <end position="128"/>
    </location>
</feature>
<keyword evidence="8" id="KW-0449">Lipoprotein</keyword>
<accession>A0ABQ8IM31</accession>
<keyword evidence="6" id="KW-1015">Disulfide bond</keyword>
<evidence type="ECO:0000256" key="7">
    <source>
        <dbReference type="ARBA" id="ARBA00023180"/>
    </source>
</evidence>
<dbReference type="Pfam" id="PF14368">
    <property type="entry name" value="LTP_2"/>
    <property type="match status" value="2"/>
</dbReference>
<keyword evidence="13" id="KW-1185">Reference proteome</keyword>